<evidence type="ECO:0000313" key="3">
    <source>
        <dbReference type="EMBL" id="RHZ84943.1"/>
    </source>
</evidence>
<dbReference type="Pfam" id="PF00651">
    <property type="entry name" value="BTB"/>
    <property type="match status" value="1"/>
</dbReference>
<evidence type="ECO:0000256" key="1">
    <source>
        <dbReference type="SAM" id="MobiDB-lite"/>
    </source>
</evidence>
<feature type="compositionally biased region" description="Low complexity" evidence="1">
    <location>
        <begin position="279"/>
        <end position="299"/>
    </location>
</feature>
<proteinExistence type="predicted"/>
<protein>
    <recommendedName>
        <fullName evidence="2">BTB domain-containing protein</fullName>
    </recommendedName>
</protein>
<reference evidence="3 4" key="1">
    <citation type="submission" date="2018-08" db="EMBL/GenBank/DDBJ databases">
        <title>Genome and evolution of the arbuscular mycorrhizal fungus Diversispora epigaea (formerly Glomus versiforme) and its bacterial endosymbionts.</title>
        <authorList>
            <person name="Sun X."/>
            <person name="Fei Z."/>
            <person name="Harrison M."/>
        </authorList>
    </citation>
    <scope>NUCLEOTIDE SEQUENCE [LARGE SCALE GENOMIC DNA]</scope>
    <source>
        <strain evidence="3 4">IT104</strain>
    </source>
</reference>
<evidence type="ECO:0000313" key="4">
    <source>
        <dbReference type="Proteomes" id="UP000266861"/>
    </source>
</evidence>
<keyword evidence="4" id="KW-1185">Reference proteome</keyword>
<dbReference type="SUPFAM" id="SSF54695">
    <property type="entry name" value="POZ domain"/>
    <property type="match status" value="1"/>
</dbReference>
<dbReference type="STRING" id="1348612.A0A397JJ04"/>
<name>A0A397JJ04_9GLOM</name>
<dbReference type="InterPro" id="IPR000210">
    <property type="entry name" value="BTB/POZ_dom"/>
</dbReference>
<dbReference type="EMBL" id="PQFF01000070">
    <property type="protein sequence ID" value="RHZ84943.1"/>
    <property type="molecule type" value="Genomic_DNA"/>
</dbReference>
<comment type="caution">
    <text evidence="3">The sequence shown here is derived from an EMBL/GenBank/DDBJ whole genome shotgun (WGS) entry which is preliminary data.</text>
</comment>
<dbReference type="Gene3D" id="3.30.710.10">
    <property type="entry name" value="Potassium Channel Kv1.1, Chain A"/>
    <property type="match status" value="2"/>
</dbReference>
<dbReference type="SUPFAM" id="SSF49599">
    <property type="entry name" value="TRAF domain-like"/>
    <property type="match status" value="1"/>
</dbReference>
<gene>
    <name evidence="3" type="ORF">Glove_74g267</name>
</gene>
<dbReference type="PANTHER" id="PTHR24413">
    <property type="entry name" value="SPECKLE-TYPE POZ PROTEIN"/>
    <property type="match status" value="1"/>
</dbReference>
<dbReference type="AlphaFoldDB" id="A0A397JJ04"/>
<accession>A0A397JJ04</accession>
<feature type="domain" description="BTB" evidence="2">
    <location>
        <begin position="301"/>
        <end position="366"/>
    </location>
</feature>
<feature type="region of interest" description="Disordered" evidence="1">
    <location>
        <begin position="279"/>
        <end position="302"/>
    </location>
</feature>
<dbReference type="InterPro" id="IPR011333">
    <property type="entry name" value="SKP1/BTB/POZ_sf"/>
</dbReference>
<dbReference type="Proteomes" id="UP000266861">
    <property type="component" value="Unassembled WGS sequence"/>
</dbReference>
<evidence type="ECO:0000259" key="2">
    <source>
        <dbReference type="Pfam" id="PF00651"/>
    </source>
</evidence>
<dbReference type="OrthoDB" id="6359816at2759"/>
<organism evidence="3 4">
    <name type="scientific">Diversispora epigaea</name>
    <dbReference type="NCBI Taxonomy" id="1348612"/>
    <lineage>
        <taxon>Eukaryota</taxon>
        <taxon>Fungi</taxon>
        <taxon>Fungi incertae sedis</taxon>
        <taxon>Mucoromycota</taxon>
        <taxon>Glomeromycotina</taxon>
        <taxon>Glomeromycetes</taxon>
        <taxon>Diversisporales</taxon>
        <taxon>Diversisporaceae</taxon>
        <taxon>Diversispora</taxon>
    </lineage>
</organism>
<sequence length="443" mass="51285">MEFAGSKTTFEYKISIKKFNNMKSFISPPFATRSDMFWQLKIDSSCSKYPDYIAIWLVAIPNSEEVKCANVWKNRSYFSATYFIKNVNEREEFGSLDKYSLNAPIWGFCKFCERSRLSRKGNITFGVTFSQIVLTSHKVMISETLPSTHYPRKIIKAWASELNDPEISDLQFILKDGDLYARSNIVFARCEYFRKLLKIPGSANGDDETNHNTSNNNVNNNFLISKITYLQDTYNNTNKFTLVNNLWHSILQPLNQVRKPPSFSSSFPSLSSTTSSFTSSITSPFTSSFTSTPTKSSSHSSKKNKKHHKIYITDTDYLTFKTILLYLYTNNIDFNSFSNFHNPIEIFILADKYHIYDLRQRAKAYVICNLKPEMAIVLLFGISLQYPDLKQDVIEYIVDEFENVKETITFKNILKNPELYENSSDILKKIQKLVTNRDNSFEI</sequence>